<dbReference type="Gene3D" id="1.10.8.60">
    <property type="match status" value="1"/>
</dbReference>
<dbReference type="EC" id="5.6.1.1" evidence="7"/>
<feature type="region of interest" description="Disordered" evidence="9">
    <location>
        <begin position="109"/>
        <end position="134"/>
    </location>
</feature>
<evidence type="ECO:0000256" key="1">
    <source>
        <dbReference type="ARBA" id="ARBA00022701"/>
    </source>
</evidence>
<reference evidence="12 13" key="1">
    <citation type="journal article" date="2024" name="Nat. Commun.">
        <title>Phylogenomics reveals the evolutionary origins of lichenization in chlorophyte algae.</title>
        <authorList>
            <person name="Puginier C."/>
            <person name="Libourel C."/>
            <person name="Otte J."/>
            <person name="Skaloud P."/>
            <person name="Haon M."/>
            <person name="Grisel S."/>
            <person name="Petersen M."/>
            <person name="Berrin J.G."/>
            <person name="Delaux P.M."/>
            <person name="Dal Grande F."/>
            <person name="Keller J."/>
        </authorList>
    </citation>
    <scope>NUCLEOTIDE SEQUENCE [LARGE SCALE GENOMIC DNA]</scope>
    <source>
        <strain evidence="12 13">SAG 2043</strain>
    </source>
</reference>
<dbReference type="InterPro" id="IPR041569">
    <property type="entry name" value="AAA_lid_3"/>
</dbReference>
<feature type="region of interest" description="Disordered" evidence="9">
    <location>
        <begin position="1"/>
        <end position="21"/>
    </location>
</feature>
<organism evidence="12 13">
    <name type="scientific">[Myrmecia] bisecta</name>
    <dbReference type="NCBI Taxonomy" id="41462"/>
    <lineage>
        <taxon>Eukaryota</taxon>
        <taxon>Viridiplantae</taxon>
        <taxon>Chlorophyta</taxon>
        <taxon>core chlorophytes</taxon>
        <taxon>Trebouxiophyceae</taxon>
        <taxon>Trebouxiales</taxon>
        <taxon>Trebouxiaceae</taxon>
        <taxon>Myrmecia</taxon>
    </lineage>
</organism>
<feature type="compositionally biased region" description="Low complexity" evidence="9">
    <location>
        <begin position="111"/>
        <end position="122"/>
    </location>
</feature>
<gene>
    <name evidence="12" type="ORF">WJX72_006559</name>
</gene>
<evidence type="ECO:0000256" key="6">
    <source>
        <dbReference type="ARBA" id="ARBA00036378"/>
    </source>
</evidence>
<keyword evidence="4" id="KW-0472">Membrane</keyword>
<keyword evidence="3 8" id="KW-0067">ATP-binding</keyword>
<evidence type="ECO:0000313" key="13">
    <source>
        <dbReference type="Proteomes" id="UP001489004"/>
    </source>
</evidence>
<keyword evidence="13" id="KW-1185">Reference proteome</keyword>
<dbReference type="SUPFAM" id="SSF52540">
    <property type="entry name" value="P-loop containing nucleoside triphosphate hydrolases"/>
    <property type="match status" value="1"/>
</dbReference>
<name>A0AAW1R7Q2_9CHLO</name>
<proteinExistence type="inferred from homology"/>
<sequence length="473" mass="51401">MRLFKKESLPSSVSDPAPLTAAPARQNAEKLKGYYDLAKDALERAYSSDVGGAYAEAIKGYRMGLQIITEGLTVNVPTSGLGPAHSNVAKWRADMTAWQQHVIDRLRDLESPTASTSAPSPARNITASASMSRPTVARSMSAAMRTNTNTKSRGVAVRPAVPSQPGQRAAARPGTAGQGDDDKFRQMILQDVLDTVPSVQWADVAGLSGAKQALQEMVILPTLRADLFQGLRAPARGLLLYGPPGNGKTMLAKALAHEAKATFFNISAAALTSKWHGEAEKLVRALFKVAAEMQPSIIFIDEIDSILSERSVGEHEASRRLKTQFLVEFDGVANGSERIVLIGATNRPQELDDAVRRRLTKRIYIPLPDAETRASLIQNLLRNQPVKLRPAELDRIVRCTEGYSGSDLAALCREAAMVPIRELGSAITTVRPDKVRPTGLDDFAEALQCTKPSVSRQQLKGFDEWTRQFGTYS</sequence>
<protein>
    <recommendedName>
        <fullName evidence="7">microtubule-severing ATPase</fullName>
        <ecNumber evidence="7">5.6.1.1</ecNumber>
    </recommendedName>
</protein>
<comment type="caution">
    <text evidence="12">The sequence shown here is derived from an EMBL/GenBank/DDBJ whole genome shotgun (WGS) entry which is preliminary data.</text>
</comment>
<dbReference type="InterPro" id="IPR007330">
    <property type="entry name" value="MIT_dom"/>
</dbReference>
<dbReference type="InterPro" id="IPR003960">
    <property type="entry name" value="ATPase_AAA_CS"/>
</dbReference>
<dbReference type="GO" id="GO:0008568">
    <property type="term" value="F:microtubule severing ATPase activity"/>
    <property type="evidence" value="ECO:0007669"/>
    <property type="project" value="UniProtKB-EC"/>
</dbReference>
<dbReference type="PANTHER" id="PTHR23074">
    <property type="entry name" value="AAA DOMAIN-CONTAINING"/>
    <property type="match status" value="1"/>
</dbReference>
<dbReference type="SMART" id="SM00745">
    <property type="entry name" value="MIT"/>
    <property type="match status" value="1"/>
</dbReference>
<comment type="similarity">
    <text evidence="8">Belongs to the AAA ATPase family.</text>
</comment>
<dbReference type="Gene3D" id="3.40.50.300">
    <property type="entry name" value="P-loop containing nucleotide triphosphate hydrolases"/>
    <property type="match status" value="1"/>
</dbReference>
<dbReference type="EMBL" id="JALJOR010000001">
    <property type="protein sequence ID" value="KAK9829573.1"/>
    <property type="molecule type" value="Genomic_DNA"/>
</dbReference>
<dbReference type="FunFam" id="3.40.50.300:FF:000093">
    <property type="entry name" value="Fidgetin-like 1"/>
    <property type="match status" value="1"/>
</dbReference>
<feature type="compositionally biased region" description="Polar residues" evidence="9">
    <location>
        <begin position="123"/>
        <end position="133"/>
    </location>
</feature>
<dbReference type="GO" id="GO:0016887">
    <property type="term" value="F:ATP hydrolysis activity"/>
    <property type="evidence" value="ECO:0007669"/>
    <property type="project" value="InterPro"/>
</dbReference>
<evidence type="ECO:0000259" key="10">
    <source>
        <dbReference type="SMART" id="SM00382"/>
    </source>
</evidence>
<keyword evidence="2 8" id="KW-0547">Nucleotide-binding</keyword>
<evidence type="ECO:0000256" key="8">
    <source>
        <dbReference type="RuleBase" id="RU003651"/>
    </source>
</evidence>
<keyword evidence="1" id="KW-0493">Microtubule</keyword>
<evidence type="ECO:0000313" key="12">
    <source>
        <dbReference type="EMBL" id="KAK9829573.1"/>
    </source>
</evidence>
<dbReference type="PROSITE" id="PS00674">
    <property type="entry name" value="AAA"/>
    <property type="match status" value="1"/>
</dbReference>
<dbReference type="InterPro" id="IPR003959">
    <property type="entry name" value="ATPase_AAA_core"/>
</dbReference>
<feature type="domain" description="AAA+ ATPase" evidence="10">
    <location>
        <begin position="234"/>
        <end position="369"/>
    </location>
</feature>
<evidence type="ECO:0000256" key="2">
    <source>
        <dbReference type="ARBA" id="ARBA00022741"/>
    </source>
</evidence>
<evidence type="ECO:0000256" key="9">
    <source>
        <dbReference type="SAM" id="MobiDB-lite"/>
    </source>
</evidence>
<dbReference type="Pfam" id="PF09336">
    <property type="entry name" value="Vps4_C"/>
    <property type="match status" value="1"/>
</dbReference>
<evidence type="ECO:0000256" key="4">
    <source>
        <dbReference type="ARBA" id="ARBA00023136"/>
    </source>
</evidence>
<dbReference type="InterPro" id="IPR050304">
    <property type="entry name" value="MT-severing_AAA_ATPase"/>
</dbReference>
<evidence type="ECO:0000256" key="7">
    <source>
        <dbReference type="ARBA" id="ARBA00038871"/>
    </source>
</evidence>
<dbReference type="Pfam" id="PF17862">
    <property type="entry name" value="AAA_lid_3"/>
    <property type="match status" value="1"/>
</dbReference>
<dbReference type="GO" id="GO:0005524">
    <property type="term" value="F:ATP binding"/>
    <property type="evidence" value="ECO:0007669"/>
    <property type="project" value="UniProtKB-KW"/>
</dbReference>
<accession>A0AAW1R7Q2</accession>
<keyword evidence="5" id="KW-0413">Isomerase</keyword>
<feature type="region of interest" description="Disordered" evidence="9">
    <location>
        <begin position="147"/>
        <end position="181"/>
    </location>
</feature>
<dbReference type="Proteomes" id="UP001489004">
    <property type="component" value="Unassembled WGS sequence"/>
</dbReference>
<evidence type="ECO:0000256" key="5">
    <source>
        <dbReference type="ARBA" id="ARBA00023235"/>
    </source>
</evidence>
<dbReference type="InterPro" id="IPR027417">
    <property type="entry name" value="P-loop_NTPase"/>
</dbReference>
<evidence type="ECO:0000256" key="3">
    <source>
        <dbReference type="ARBA" id="ARBA00022840"/>
    </source>
</evidence>
<dbReference type="Pfam" id="PF00004">
    <property type="entry name" value="AAA"/>
    <property type="match status" value="1"/>
</dbReference>
<dbReference type="SMART" id="SM00382">
    <property type="entry name" value="AAA"/>
    <property type="match status" value="1"/>
</dbReference>
<dbReference type="Gene3D" id="1.20.58.80">
    <property type="entry name" value="Phosphotransferase system, lactose/cellobiose-type IIA subunit"/>
    <property type="match status" value="1"/>
</dbReference>
<dbReference type="GO" id="GO:0005874">
    <property type="term" value="C:microtubule"/>
    <property type="evidence" value="ECO:0007669"/>
    <property type="project" value="UniProtKB-KW"/>
</dbReference>
<feature type="domain" description="MIT" evidence="11">
    <location>
        <begin position="31"/>
        <end position="108"/>
    </location>
</feature>
<dbReference type="PANTHER" id="PTHR23074:SF86">
    <property type="entry name" value="SPASTIN"/>
    <property type="match status" value="1"/>
</dbReference>
<comment type="catalytic activity">
    <reaction evidence="6">
        <text>n ATP + n H2O + a microtubule = n ADP + n phosphate + (n+1) alpha/beta tubulin heterodimers.</text>
        <dbReference type="EC" id="5.6.1.1"/>
    </reaction>
</comment>
<dbReference type="AlphaFoldDB" id="A0AAW1R7Q2"/>
<evidence type="ECO:0000259" key="11">
    <source>
        <dbReference type="SMART" id="SM00745"/>
    </source>
</evidence>
<dbReference type="InterPro" id="IPR003593">
    <property type="entry name" value="AAA+_ATPase"/>
</dbReference>
<dbReference type="FunFam" id="1.10.8.60:FF:000022">
    <property type="entry name" value="Fidgetin like 1"/>
    <property type="match status" value="1"/>
</dbReference>
<dbReference type="InterPro" id="IPR015415">
    <property type="entry name" value="Spast_Vps4_C"/>
</dbReference>